<evidence type="ECO:0000313" key="1">
    <source>
        <dbReference type="EMBL" id="KAJ7553843.1"/>
    </source>
</evidence>
<protein>
    <submittedName>
        <fullName evidence="1">Uncharacterized protein</fullName>
    </submittedName>
</protein>
<reference evidence="2" key="1">
    <citation type="journal article" date="2024" name="Proc. Natl. Acad. Sci. U.S.A.">
        <title>Extraordinary preservation of gene collinearity over three hundred million years revealed in homosporous lycophytes.</title>
        <authorList>
            <person name="Li C."/>
            <person name="Wickell D."/>
            <person name="Kuo L.Y."/>
            <person name="Chen X."/>
            <person name="Nie B."/>
            <person name="Liao X."/>
            <person name="Peng D."/>
            <person name="Ji J."/>
            <person name="Jenkins J."/>
            <person name="Williams M."/>
            <person name="Shu S."/>
            <person name="Plott C."/>
            <person name="Barry K."/>
            <person name="Rajasekar S."/>
            <person name="Grimwood J."/>
            <person name="Han X."/>
            <person name="Sun S."/>
            <person name="Hou Z."/>
            <person name="He W."/>
            <person name="Dai G."/>
            <person name="Sun C."/>
            <person name="Schmutz J."/>
            <person name="Leebens-Mack J.H."/>
            <person name="Li F.W."/>
            <person name="Wang L."/>
        </authorList>
    </citation>
    <scope>NUCLEOTIDE SEQUENCE [LARGE SCALE GENOMIC DNA]</scope>
    <source>
        <strain evidence="2">cv. PW_Plant_1</strain>
    </source>
</reference>
<organism evidence="1 2">
    <name type="scientific">Diphasiastrum complanatum</name>
    <name type="common">Issler's clubmoss</name>
    <name type="synonym">Lycopodium complanatum</name>
    <dbReference type="NCBI Taxonomy" id="34168"/>
    <lineage>
        <taxon>Eukaryota</taxon>
        <taxon>Viridiplantae</taxon>
        <taxon>Streptophyta</taxon>
        <taxon>Embryophyta</taxon>
        <taxon>Tracheophyta</taxon>
        <taxon>Lycopodiopsida</taxon>
        <taxon>Lycopodiales</taxon>
        <taxon>Lycopodiaceae</taxon>
        <taxon>Lycopodioideae</taxon>
        <taxon>Diphasiastrum</taxon>
    </lineage>
</organism>
<evidence type="ECO:0000313" key="2">
    <source>
        <dbReference type="Proteomes" id="UP001162992"/>
    </source>
</evidence>
<accession>A0ACC2DHP1</accession>
<sequence>MSSSIRLRKVNKIFKRFDVNGDERLSRQEMANLIFAVNPRVKFSEEQIKAILDEVSRTYPDFIDGEKGLRLDGLLRTYDDGAGDLDRDFDTLGMDLRSDSGSEEEPEKEKKKKKYQKRKDEEEEVPEKEEEMPLLLGTS</sequence>
<keyword evidence="2" id="KW-1185">Reference proteome</keyword>
<name>A0ACC2DHP1_DIPCM</name>
<proteinExistence type="predicted"/>
<gene>
    <name evidence="1" type="ORF">O6H91_06G115300</name>
</gene>
<dbReference type="EMBL" id="CM055097">
    <property type="protein sequence ID" value="KAJ7553843.1"/>
    <property type="molecule type" value="Genomic_DNA"/>
</dbReference>
<comment type="caution">
    <text evidence="1">The sequence shown here is derived from an EMBL/GenBank/DDBJ whole genome shotgun (WGS) entry which is preliminary data.</text>
</comment>
<dbReference type="Proteomes" id="UP001162992">
    <property type="component" value="Chromosome 6"/>
</dbReference>